<keyword evidence="6" id="KW-1185">Reference proteome</keyword>
<organism evidence="5 6">
    <name type="scientific">Hallella faecis</name>
    <dbReference type="NCBI Taxonomy" id="2841596"/>
    <lineage>
        <taxon>Bacteria</taxon>
        <taxon>Pseudomonadati</taxon>
        <taxon>Bacteroidota</taxon>
        <taxon>Bacteroidia</taxon>
        <taxon>Bacteroidales</taxon>
        <taxon>Prevotellaceae</taxon>
        <taxon>Hallella</taxon>
    </lineage>
</organism>
<evidence type="ECO:0000256" key="2">
    <source>
        <dbReference type="ARBA" id="ARBA00023004"/>
    </source>
</evidence>
<dbReference type="PROSITE" id="PS51379">
    <property type="entry name" value="4FE4S_FER_2"/>
    <property type="match status" value="2"/>
</dbReference>
<sequence>MIKLCHKHECCGCSACASVCPQGCISMVFDAEGFVYPSVDPTKCVNCNLCNKVCPALASRQGAVPQGTFAAHFVDDTIVRSSSSGGIFTVLAQYVISKRGVVYGAHYDDKMNVVYSCAYTNENVAKFRGSKYVQARINDCYQDVAQKLKQGVIVLFTGTPCQIAGLKTFLRKPYDNLFTMEVVCHGVPSEKVWHKHLQVIKEKYFAGFDISNVIFRYKENDWRSYKLRYVSCNNNVYDTPRGEDAFFLGFVKCLYSRPSCEKCQFKNGVSGADLTVGDLWGVEMILGNRGNLLGESLVIVNTDRGMKWLRQNADLLSMTEINLADAMPYNEGLHEMAVPHRNRASFFQNVDAGVDVDVLINEMLESNTTERLKESKNKIINLLSRIKNKVVNTIN</sequence>
<dbReference type="InterPro" id="IPR007525">
    <property type="entry name" value="FrhB_FdhB_C"/>
</dbReference>
<dbReference type="RefSeq" id="WP_215760336.1">
    <property type="nucleotide sequence ID" value="NZ_JAHKBE010000039.1"/>
</dbReference>
<name>A0ABV1FS71_9BACT</name>
<protein>
    <submittedName>
        <fullName evidence="5">Coenzyme F420 hydrogenase/dehydrogenase, beta subunit C-terminal domain</fullName>
    </submittedName>
</protein>
<evidence type="ECO:0000313" key="5">
    <source>
        <dbReference type="EMBL" id="MEQ2487257.1"/>
    </source>
</evidence>
<dbReference type="InterPro" id="IPR052977">
    <property type="entry name" value="Polyferredoxin-like_ET"/>
</dbReference>
<keyword evidence="1" id="KW-0479">Metal-binding</keyword>
<dbReference type="Pfam" id="PF04432">
    <property type="entry name" value="FrhB_FdhB_C"/>
    <property type="match status" value="1"/>
</dbReference>
<dbReference type="Proteomes" id="UP001487296">
    <property type="component" value="Unassembled WGS sequence"/>
</dbReference>
<dbReference type="InterPro" id="IPR017900">
    <property type="entry name" value="4Fe4S_Fe_S_CS"/>
</dbReference>
<dbReference type="PROSITE" id="PS00198">
    <property type="entry name" value="4FE4S_FER_1"/>
    <property type="match status" value="1"/>
</dbReference>
<evidence type="ECO:0000313" key="6">
    <source>
        <dbReference type="Proteomes" id="UP001487296"/>
    </source>
</evidence>
<keyword evidence="3" id="KW-0411">Iron-sulfur</keyword>
<feature type="domain" description="4Fe-4S ferredoxin-type" evidence="4">
    <location>
        <begin position="1"/>
        <end position="30"/>
    </location>
</feature>
<reference evidence="5 6" key="1">
    <citation type="submission" date="2024-04" db="EMBL/GenBank/DDBJ databases">
        <title>Human intestinal bacterial collection.</title>
        <authorList>
            <person name="Pauvert C."/>
            <person name="Hitch T.C.A."/>
            <person name="Clavel T."/>
        </authorList>
    </citation>
    <scope>NUCLEOTIDE SEQUENCE [LARGE SCALE GENOMIC DNA]</scope>
    <source>
        <strain evidence="5 6">CLA-AA-H145</strain>
    </source>
</reference>
<dbReference type="PANTHER" id="PTHR43193">
    <property type="match status" value="1"/>
</dbReference>
<evidence type="ECO:0000256" key="3">
    <source>
        <dbReference type="ARBA" id="ARBA00023014"/>
    </source>
</evidence>
<dbReference type="Pfam" id="PF12838">
    <property type="entry name" value="Fer4_7"/>
    <property type="match status" value="1"/>
</dbReference>
<keyword evidence="2" id="KW-0408">Iron</keyword>
<dbReference type="PANTHER" id="PTHR43193:SF2">
    <property type="entry name" value="POLYFERREDOXIN PROTEIN FWDF"/>
    <property type="match status" value="1"/>
</dbReference>
<dbReference type="SUPFAM" id="SSF54862">
    <property type="entry name" value="4Fe-4S ferredoxins"/>
    <property type="match status" value="1"/>
</dbReference>
<feature type="domain" description="4Fe-4S ferredoxin-type" evidence="4">
    <location>
        <begin position="35"/>
        <end position="64"/>
    </location>
</feature>
<evidence type="ECO:0000256" key="1">
    <source>
        <dbReference type="ARBA" id="ARBA00022723"/>
    </source>
</evidence>
<comment type="caution">
    <text evidence="5">The sequence shown here is derived from an EMBL/GenBank/DDBJ whole genome shotgun (WGS) entry which is preliminary data.</text>
</comment>
<dbReference type="Gene3D" id="3.30.70.20">
    <property type="match status" value="1"/>
</dbReference>
<dbReference type="EMBL" id="JBBNFP010000038">
    <property type="protein sequence ID" value="MEQ2487257.1"/>
    <property type="molecule type" value="Genomic_DNA"/>
</dbReference>
<accession>A0ABV1FS71</accession>
<dbReference type="InterPro" id="IPR017896">
    <property type="entry name" value="4Fe4S_Fe-S-bd"/>
</dbReference>
<gene>
    <name evidence="5" type="ORF">AAAT34_09370</name>
</gene>
<evidence type="ECO:0000259" key="4">
    <source>
        <dbReference type="PROSITE" id="PS51379"/>
    </source>
</evidence>
<proteinExistence type="predicted"/>